<dbReference type="PANTHER" id="PTHR45947">
    <property type="entry name" value="SULFOQUINOVOSYL TRANSFERASE SQD2"/>
    <property type="match status" value="1"/>
</dbReference>
<dbReference type="InterPro" id="IPR050194">
    <property type="entry name" value="Glycosyltransferase_grp1"/>
</dbReference>
<dbReference type="RefSeq" id="WP_107138865.1">
    <property type="nucleotide sequence ID" value="NZ_PYSV01000015.1"/>
</dbReference>
<dbReference type="Gene3D" id="3.40.50.2000">
    <property type="entry name" value="Glycogen Phosphorylase B"/>
    <property type="match status" value="1"/>
</dbReference>
<feature type="domain" description="Glycosyl transferase family 1" evidence="1">
    <location>
        <begin position="210"/>
        <end position="366"/>
    </location>
</feature>
<dbReference type="OrthoDB" id="9772485at2"/>
<evidence type="ECO:0000313" key="3">
    <source>
        <dbReference type="Proteomes" id="UP000240317"/>
    </source>
</evidence>
<dbReference type="Pfam" id="PF00534">
    <property type="entry name" value="Glycos_transf_1"/>
    <property type="match status" value="1"/>
</dbReference>
<gene>
    <name evidence="2" type="ORF">C8263_14535</name>
</gene>
<proteinExistence type="predicted"/>
<keyword evidence="3" id="KW-1185">Reference proteome</keyword>
<reference evidence="2 3" key="1">
    <citation type="submission" date="2018-03" db="EMBL/GenBank/DDBJ databases">
        <title>Draft genome of Deinococcus sp. OD32.</title>
        <authorList>
            <person name="Wang X.-P."/>
            <person name="Du Z.-J."/>
        </authorList>
    </citation>
    <scope>NUCLEOTIDE SEQUENCE [LARGE SCALE GENOMIC DNA]</scope>
    <source>
        <strain evidence="2 3">OD32</strain>
    </source>
</reference>
<keyword evidence="2" id="KW-0808">Transferase</keyword>
<dbReference type="AlphaFoldDB" id="A0A2T3W5H3"/>
<dbReference type="EMBL" id="PYSV01000015">
    <property type="protein sequence ID" value="PTA67127.1"/>
    <property type="molecule type" value="Genomic_DNA"/>
</dbReference>
<dbReference type="PANTHER" id="PTHR45947:SF3">
    <property type="entry name" value="SULFOQUINOVOSYL TRANSFERASE SQD2"/>
    <property type="match status" value="1"/>
</dbReference>
<dbReference type="SUPFAM" id="SSF53756">
    <property type="entry name" value="UDP-Glycosyltransferase/glycogen phosphorylase"/>
    <property type="match status" value="1"/>
</dbReference>
<organism evidence="2 3">
    <name type="scientific">Deinococcus arcticus</name>
    <dbReference type="NCBI Taxonomy" id="2136176"/>
    <lineage>
        <taxon>Bacteria</taxon>
        <taxon>Thermotogati</taxon>
        <taxon>Deinococcota</taxon>
        <taxon>Deinococci</taxon>
        <taxon>Deinococcales</taxon>
        <taxon>Deinococcaceae</taxon>
        <taxon>Deinococcus</taxon>
    </lineage>
</organism>
<evidence type="ECO:0000259" key="1">
    <source>
        <dbReference type="Pfam" id="PF00534"/>
    </source>
</evidence>
<comment type="caution">
    <text evidence="2">The sequence shown here is derived from an EMBL/GenBank/DDBJ whole genome shotgun (WGS) entry which is preliminary data.</text>
</comment>
<name>A0A2T3W5H3_9DEIO</name>
<dbReference type="GO" id="GO:0016757">
    <property type="term" value="F:glycosyltransferase activity"/>
    <property type="evidence" value="ECO:0007669"/>
    <property type="project" value="InterPro"/>
</dbReference>
<dbReference type="InterPro" id="IPR001296">
    <property type="entry name" value="Glyco_trans_1"/>
</dbReference>
<evidence type="ECO:0000313" key="2">
    <source>
        <dbReference type="EMBL" id="PTA67127.1"/>
    </source>
</evidence>
<sequence length="386" mass="42300">MPDPMSQRPGRRVLIVMDAYLPGRLAGGPVTSVANMIEALRGEIEFVVVTRNADLNGELYPDVPLGTPVAVGAASVIYLAGADFRARNILKIAASLQADTLYLNSFFSVRTIRLLLQLSSRRGLFRAVVLAPRGEFSPGALALKAKKKRVYLQLFQRLHLQQVVTTFQASSPLEERDIYRALGPVRVKVAADMPDITAAGPASAAPASARLVFIGRISPMKNLLYSLQLLTTLQQPIEFDIYGPLEDQGYWQQCQRVMATLPPQIKVAYRGVLTHEAVTATFACYTAFLLPTQGENYGHVVLEALSGGCPVILSDRTPWQDLNAYGVGWVCDLDEPSQFRKAVAQVLNESAEEAQARRERCVAYAQRVASDPEVREDNLQLFAPGA</sequence>
<protein>
    <submittedName>
        <fullName evidence="2">Glycosyl transferase family 1</fullName>
    </submittedName>
</protein>
<dbReference type="Proteomes" id="UP000240317">
    <property type="component" value="Unassembled WGS sequence"/>
</dbReference>
<accession>A0A2T3W5H3</accession>